<dbReference type="Proteomes" id="UP001377567">
    <property type="component" value="Unassembled WGS sequence"/>
</dbReference>
<keyword evidence="6" id="KW-1185">Reference proteome</keyword>
<reference evidence="5 6" key="1">
    <citation type="journal article" date="2023" name="Elife">
        <title>Identification of key yeast species and microbe-microbe interactions impacting larval growth of Drosophila in the wild.</title>
        <authorList>
            <person name="Mure A."/>
            <person name="Sugiura Y."/>
            <person name="Maeda R."/>
            <person name="Honda K."/>
            <person name="Sakurai N."/>
            <person name="Takahashi Y."/>
            <person name="Watada M."/>
            <person name="Katoh T."/>
            <person name="Gotoh A."/>
            <person name="Gotoh Y."/>
            <person name="Taniguchi I."/>
            <person name="Nakamura K."/>
            <person name="Hayashi T."/>
            <person name="Katayama T."/>
            <person name="Uemura T."/>
            <person name="Hattori Y."/>
        </authorList>
    </citation>
    <scope>NUCLEOTIDE SEQUENCE [LARGE SCALE GENOMIC DNA]</scope>
    <source>
        <strain evidence="5 6">KH-74</strain>
    </source>
</reference>
<dbReference type="EMBL" id="BTGD01000003">
    <property type="protein sequence ID" value="GMM54585.1"/>
    <property type="molecule type" value="Genomic_DNA"/>
</dbReference>
<feature type="compositionally biased region" description="Polar residues" evidence="3">
    <location>
        <begin position="1015"/>
        <end position="1031"/>
    </location>
</feature>
<feature type="compositionally biased region" description="Polar residues" evidence="3">
    <location>
        <begin position="665"/>
        <end position="687"/>
    </location>
</feature>
<keyword evidence="2" id="KW-0677">Repeat</keyword>
<evidence type="ECO:0000313" key="6">
    <source>
        <dbReference type="Proteomes" id="UP001377567"/>
    </source>
</evidence>
<feature type="region of interest" description="Disordered" evidence="3">
    <location>
        <begin position="1236"/>
        <end position="1274"/>
    </location>
</feature>
<dbReference type="Pfam" id="PF24981">
    <property type="entry name" value="Beta-prop_ATRN-LZTR1"/>
    <property type="match status" value="1"/>
</dbReference>
<evidence type="ECO:0000259" key="4">
    <source>
        <dbReference type="Pfam" id="PF24981"/>
    </source>
</evidence>
<feature type="compositionally biased region" description="Polar residues" evidence="3">
    <location>
        <begin position="1667"/>
        <end position="1696"/>
    </location>
</feature>
<feature type="compositionally biased region" description="Low complexity" evidence="3">
    <location>
        <begin position="1639"/>
        <end position="1654"/>
    </location>
</feature>
<dbReference type="GO" id="GO:0005829">
    <property type="term" value="C:cytosol"/>
    <property type="evidence" value="ECO:0007669"/>
    <property type="project" value="TreeGrafter"/>
</dbReference>
<gene>
    <name evidence="5" type="ORF">DAKH74_012010</name>
</gene>
<feature type="region of interest" description="Disordered" evidence="3">
    <location>
        <begin position="1014"/>
        <end position="1034"/>
    </location>
</feature>
<organism evidence="5 6">
    <name type="scientific">Maudiozyma humilis</name>
    <name type="common">Sour dough yeast</name>
    <name type="synonym">Kazachstania humilis</name>
    <dbReference type="NCBI Taxonomy" id="51915"/>
    <lineage>
        <taxon>Eukaryota</taxon>
        <taxon>Fungi</taxon>
        <taxon>Dikarya</taxon>
        <taxon>Ascomycota</taxon>
        <taxon>Saccharomycotina</taxon>
        <taxon>Saccharomycetes</taxon>
        <taxon>Saccharomycetales</taxon>
        <taxon>Saccharomycetaceae</taxon>
        <taxon>Maudiozyma</taxon>
    </lineage>
</organism>
<feature type="compositionally biased region" description="Acidic residues" evidence="3">
    <location>
        <begin position="302"/>
        <end position="311"/>
    </location>
</feature>
<evidence type="ECO:0000256" key="3">
    <source>
        <dbReference type="SAM" id="MobiDB-lite"/>
    </source>
</evidence>
<evidence type="ECO:0000256" key="2">
    <source>
        <dbReference type="ARBA" id="ARBA00022737"/>
    </source>
</evidence>
<feature type="region of interest" description="Disordered" evidence="3">
    <location>
        <begin position="1324"/>
        <end position="1363"/>
    </location>
</feature>
<feature type="compositionally biased region" description="Low complexity" evidence="3">
    <location>
        <begin position="1754"/>
        <end position="1780"/>
    </location>
</feature>
<dbReference type="InterPro" id="IPR056737">
    <property type="entry name" value="Beta-prop_ATRN-MKLN-like"/>
</dbReference>
<feature type="region of interest" description="Disordered" evidence="3">
    <location>
        <begin position="969"/>
        <end position="993"/>
    </location>
</feature>
<keyword evidence="1" id="KW-0880">Kelch repeat</keyword>
<dbReference type="Gene3D" id="2.120.10.80">
    <property type="entry name" value="Kelch-type beta propeller"/>
    <property type="match status" value="1"/>
</dbReference>
<feature type="compositionally biased region" description="Basic and acidic residues" evidence="3">
    <location>
        <begin position="1330"/>
        <end position="1344"/>
    </location>
</feature>
<feature type="compositionally biased region" description="Polar residues" evidence="3">
    <location>
        <begin position="1597"/>
        <end position="1614"/>
    </location>
</feature>
<feature type="compositionally biased region" description="Polar residues" evidence="3">
    <location>
        <begin position="1178"/>
        <end position="1193"/>
    </location>
</feature>
<dbReference type="PANTHER" id="PTHR43503:SF2">
    <property type="entry name" value="NEGATIVE REGULATOR OF SPORULATION MDS3-RELATED"/>
    <property type="match status" value="1"/>
</dbReference>
<feature type="region of interest" description="Disordered" evidence="3">
    <location>
        <begin position="888"/>
        <end position="914"/>
    </location>
</feature>
<feature type="compositionally biased region" description="Polar residues" evidence="3">
    <location>
        <begin position="1736"/>
        <end position="1747"/>
    </location>
</feature>
<feature type="region of interest" description="Disordered" evidence="3">
    <location>
        <begin position="1639"/>
        <end position="1792"/>
    </location>
</feature>
<comment type="caution">
    <text evidence="5">The sequence shown here is derived from an EMBL/GenBank/DDBJ whole genome shotgun (WGS) entry which is preliminary data.</text>
</comment>
<feature type="compositionally biased region" description="Basic and acidic residues" evidence="3">
    <location>
        <begin position="750"/>
        <end position="759"/>
    </location>
</feature>
<evidence type="ECO:0000313" key="5">
    <source>
        <dbReference type="EMBL" id="GMM54585.1"/>
    </source>
</evidence>
<feature type="compositionally biased region" description="Polar residues" evidence="3">
    <location>
        <begin position="1570"/>
        <end position="1589"/>
    </location>
</feature>
<feature type="domain" description="Attractin/MKLN-like beta-propeller" evidence="4">
    <location>
        <begin position="99"/>
        <end position="243"/>
    </location>
</feature>
<sequence>MPTLQPSPSLCYKLKLPELPLEFRAKNVDDTVKRRYTLECRTGAASETCRSSILVHGGLTMPLNLNHTTISEIQNELILYFAKKKQSGAAFKNLQDWISKELFSLDLITRTWNRIPTLPHNKNEVLGERLLHSMCYYKDSMYIFGGLTVSPQNGYELIATNELWRLDLQTKEWHLIGKDAQITRRFNHTMLIQNQSDETKDTKLVIIGGLNNIDQSISYIDVFNITTGTWESIKSSNRIITNIEGSMVSLSQNKNCPVLLQDNEAEIPTLAFYMSSGQQDRQLNRHPRQGNKDGFISASDSDSYDGDATDGENDKAEDPLGDSNSTIDKNDTPKKKQSIPPYKPAPKTGSSIIALPLYSNAQGVHLISNQDNTFNDIQNTLQFESASYFNDNFILIGTTSNQPSSKLYCFFYNLHFSKWTMINLQCPDCDIAHHRFWKVFTWESHYEAILLGTSHDDMHTSSVQKFDHILSFGLALTNVLNRAAILPNYKSSRNMSFSMAPTTPTTYEGNPFRKPAIPASSTAQFESYIKYITTPLDIEATTSLFPPYAMVLGKDGFDVYGDSLADFDFVSNEGELISIPSYLLRKRWGRYFDHLMSQGYSKNYSVYENGIDRSSLIKPTPDVIAEIPETSVLQLNSSKVGNSQRSLESYFVGGNNSQGNINSSCPSEAPSQSITPTGARSPKNSLSYKLSPTSSIVDMNGSNDPMKIISTIPNHVSKNRYEEFKYMNNGNGPTTSSTNGMVFRVPFHDKKTQRGDGTDSRNSPAQLDVNRRRSSLASPIEGASDSISIKSPNIHPRRASHPAQWAGQMSEHVGNSPKPSGLTVTFNNNNINSTSTNTNRRPSWRIMPSAHNSRKASLTSSAHNSRKASITSLNSALSFVSSTSDRMGNSMLARRSTSASSSNRSSRSASPNPVFFNMNLPPISNIPDDPLPSPPFSANSIPEEQINQRRRSMASRGSSFIDVFTSGRDSPFASRRSSRARRHSSLADSASSVHSPRYSIDDAKYFVSPTRQRRMSSCTSNEDSLESLGTDQENHEFEPLLTPRSLYMPWSTQTVKAFTEFFYTGQINKKWLLVPTVLDLFVMSKIYEVPLLYEMICEVLYAIIGKKEENLHFSCNSMERGFNQLVGNFFHDDQKKIEAFLKQNEAYNELQKLKKSLSDIDDGFLVMKLLSKLSRNLSTSTNEDSDNNDTSMSGDELRSISRSVSHGSIIGGMHPLFNDAPFRNFKSSVGNDITKMSSQKYGEQPGVIIRDGSTSRTMDVDLSQRGSRSFSADFKRKSMDADDALEQVRLQGLSQGDQTARKDSSLNGKGLKKLFMMYDNEEGASAVQRNDNDSKNEDGLDRSSPDAGQNSSQSDSDELDSQLDGLSRSKMRKQLLEDFALDESIDPLYRFSASEPDHFPPLSRIDSAQTSVYGNATRGSTNSKSTIKDKLLKFNGSNVLRSSVSRDGDISPVNTADGRKVTGKTSSSHENLLDPRLSTSPQDATISHTLTDPTLENIISPDALPPVDYLMKSIYRSAVLVNDSRIMIRCLECLELSKMLKKVKKLMSAEVNMVDERSKRQKMSRMMSVHSMNKSPGSSTSVAGRTSVSAIPERSDSGVNHSLGLGSQQTLPRLRTQSSIPNFKIKGFSNAQSPLHGNISSSLAPGSASSSSNLLRRKSSKLNSISPRTSVAMSKSQSYASGVPSGTTSPNTSANVSAQPSKSTSLSSSGSGAKSKGDALASSGSTTKLSMYPPFITTTPVTTASSSKSKRETANASSAASITSVASNSSVTSTATTGSSFPFFGKKSNKSR</sequence>
<dbReference type="GO" id="GO:0045454">
    <property type="term" value="P:cell redox homeostasis"/>
    <property type="evidence" value="ECO:0007669"/>
    <property type="project" value="TreeGrafter"/>
</dbReference>
<dbReference type="PANTHER" id="PTHR43503">
    <property type="entry name" value="MCG48959-RELATED"/>
    <property type="match status" value="1"/>
</dbReference>
<feature type="region of interest" description="Disordered" evidence="3">
    <location>
        <begin position="658"/>
        <end position="687"/>
    </location>
</feature>
<dbReference type="InterPro" id="IPR015915">
    <property type="entry name" value="Kelch-typ_b-propeller"/>
</dbReference>
<name>A0AAV5RT02_MAUHU</name>
<feature type="region of interest" description="Disordered" evidence="3">
    <location>
        <begin position="1570"/>
        <end position="1614"/>
    </location>
</feature>
<dbReference type="SUPFAM" id="SSF117281">
    <property type="entry name" value="Kelch motif"/>
    <property type="match status" value="1"/>
</dbReference>
<dbReference type="GO" id="GO:0005739">
    <property type="term" value="C:mitochondrion"/>
    <property type="evidence" value="ECO:0007669"/>
    <property type="project" value="TreeGrafter"/>
</dbReference>
<evidence type="ECO:0000256" key="1">
    <source>
        <dbReference type="ARBA" id="ARBA00022441"/>
    </source>
</evidence>
<protein>
    <recommendedName>
        <fullName evidence="4">Attractin/MKLN-like beta-propeller domain-containing protein</fullName>
    </recommendedName>
</protein>
<feature type="region of interest" description="Disordered" evidence="3">
    <location>
        <begin position="1445"/>
        <end position="1483"/>
    </location>
</feature>
<feature type="region of interest" description="Disordered" evidence="3">
    <location>
        <begin position="278"/>
        <end position="345"/>
    </location>
</feature>
<proteinExistence type="predicted"/>
<feature type="compositionally biased region" description="Low complexity" evidence="3">
    <location>
        <begin position="1697"/>
        <end position="1725"/>
    </location>
</feature>
<feature type="region of interest" description="Disordered" evidence="3">
    <location>
        <begin position="750"/>
        <end position="799"/>
    </location>
</feature>
<feature type="compositionally biased region" description="Low complexity" evidence="3">
    <location>
        <begin position="893"/>
        <end position="910"/>
    </location>
</feature>
<feature type="region of interest" description="Disordered" evidence="3">
    <location>
        <begin position="1178"/>
        <end position="1198"/>
    </location>
</feature>
<accession>A0AAV5RT02</accession>